<evidence type="ECO:0000256" key="1">
    <source>
        <dbReference type="ARBA" id="ARBA00007452"/>
    </source>
</evidence>
<dbReference type="Pfam" id="PF02565">
    <property type="entry name" value="RecO_C"/>
    <property type="match status" value="1"/>
</dbReference>
<comment type="caution">
    <text evidence="8">The sequence shown here is derived from an EMBL/GenBank/DDBJ whole genome shotgun (WGS) entry which is preliminary data.</text>
</comment>
<reference evidence="8 9" key="1">
    <citation type="journal article" date="2015" name="Nature">
        <title>rRNA introns, odd ribosomes, and small enigmatic genomes across a large radiation of phyla.</title>
        <authorList>
            <person name="Brown C.T."/>
            <person name="Hug L.A."/>
            <person name="Thomas B.C."/>
            <person name="Sharon I."/>
            <person name="Castelle C.J."/>
            <person name="Singh A."/>
            <person name="Wilkins M.J."/>
            <person name="Williams K.H."/>
            <person name="Banfield J.F."/>
        </authorList>
    </citation>
    <scope>NUCLEOTIDE SEQUENCE [LARGE SCALE GENOMIC DNA]</scope>
</reference>
<dbReference type="PANTHER" id="PTHR33991">
    <property type="entry name" value="DNA REPAIR PROTEIN RECO"/>
    <property type="match status" value="1"/>
</dbReference>
<feature type="domain" description="DNA replication/recombination mediator RecO N-terminal" evidence="7">
    <location>
        <begin position="4"/>
        <end position="75"/>
    </location>
</feature>
<organism evidence="8 9">
    <name type="scientific">Candidatus Collierbacteria bacterium GW2011_GWB2_45_17</name>
    <dbReference type="NCBI Taxonomy" id="1618388"/>
    <lineage>
        <taxon>Bacteria</taxon>
        <taxon>Candidatus Collieribacteriota</taxon>
    </lineage>
</organism>
<dbReference type="InterPro" id="IPR042242">
    <property type="entry name" value="RecO_C"/>
</dbReference>
<keyword evidence="4" id="KW-0233">DNA recombination</keyword>
<comment type="similarity">
    <text evidence="1">Belongs to the RecO family.</text>
</comment>
<proteinExistence type="inferred from homology"/>
<gene>
    <name evidence="8" type="ORF">UX01_C0003G0042</name>
</gene>
<evidence type="ECO:0000313" key="9">
    <source>
        <dbReference type="Proteomes" id="UP000034078"/>
    </source>
</evidence>
<dbReference type="Gene3D" id="2.40.50.140">
    <property type="entry name" value="Nucleic acid-binding proteins"/>
    <property type="match status" value="1"/>
</dbReference>
<dbReference type="InterPro" id="IPR003717">
    <property type="entry name" value="RecO"/>
</dbReference>
<protein>
    <recommendedName>
        <fullName evidence="2">DNA repair protein RecO</fullName>
    </recommendedName>
    <alternativeName>
        <fullName evidence="6">Recombination protein O</fullName>
    </alternativeName>
</protein>
<evidence type="ECO:0000259" key="7">
    <source>
        <dbReference type="Pfam" id="PF11967"/>
    </source>
</evidence>
<keyword evidence="3" id="KW-0227">DNA damage</keyword>
<keyword evidence="5" id="KW-0234">DNA repair</keyword>
<evidence type="ECO:0000256" key="3">
    <source>
        <dbReference type="ARBA" id="ARBA00022763"/>
    </source>
</evidence>
<evidence type="ECO:0000256" key="6">
    <source>
        <dbReference type="ARBA" id="ARBA00033409"/>
    </source>
</evidence>
<dbReference type="EMBL" id="LCKO01000003">
    <property type="protein sequence ID" value="KKU00989.1"/>
    <property type="molecule type" value="Genomic_DNA"/>
</dbReference>
<dbReference type="Pfam" id="PF11967">
    <property type="entry name" value="RecO_N"/>
    <property type="match status" value="1"/>
</dbReference>
<dbReference type="GO" id="GO:0006310">
    <property type="term" value="P:DNA recombination"/>
    <property type="evidence" value="ECO:0007669"/>
    <property type="project" value="UniProtKB-KW"/>
</dbReference>
<dbReference type="Proteomes" id="UP000034078">
    <property type="component" value="Unassembled WGS sequence"/>
</dbReference>
<evidence type="ECO:0000313" key="8">
    <source>
        <dbReference type="EMBL" id="KKU00989.1"/>
    </source>
</evidence>
<accession>A0A837IIV4</accession>
<dbReference type="AlphaFoldDB" id="A0A837IIV4"/>
<dbReference type="Gene3D" id="1.20.1440.120">
    <property type="entry name" value="Recombination protein O, C-terminal domain"/>
    <property type="match status" value="1"/>
</dbReference>
<dbReference type="PANTHER" id="PTHR33991:SF1">
    <property type="entry name" value="DNA REPAIR PROTEIN RECO"/>
    <property type="match status" value="1"/>
</dbReference>
<dbReference type="SUPFAM" id="SSF50249">
    <property type="entry name" value="Nucleic acid-binding proteins"/>
    <property type="match status" value="1"/>
</dbReference>
<evidence type="ECO:0000256" key="4">
    <source>
        <dbReference type="ARBA" id="ARBA00023172"/>
    </source>
</evidence>
<dbReference type="GO" id="GO:0043590">
    <property type="term" value="C:bacterial nucleoid"/>
    <property type="evidence" value="ECO:0007669"/>
    <property type="project" value="TreeGrafter"/>
</dbReference>
<evidence type="ECO:0000256" key="5">
    <source>
        <dbReference type="ARBA" id="ARBA00023204"/>
    </source>
</evidence>
<dbReference type="InterPro" id="IPR022572">
    <property type="entry name" value="DNA_rep/recomb_RecO_N"/>
</dbReference>
<name>A0A837IIV4_9BACT</name>
<dbReference type="GO" id="GO:0006302">
    <property type="term" value="P:double-strand break repair"/>
    <property type="evidence" value="ECO:0007669"/>
    <property type="project" value="TreeGrafter"/>
</dbReference>
<dbReference type="NCBIfam" id="TIGR00613">
    <property type="entry name" value="reco"/>
    <property type="match status" value="1"/>
</dbReference>
<evidence type="ECO:0000256" key="2">
    <source>
        <dbReference type="ARBA" id="ARBA00021310"/>
    </source>
</evidence>
<sequence length="179" mass="20409">MWSSYSDNGIVIRSVDSGEADKFVSIITENHGLESFLARGARRITSKKASHLDMLNLVRFSVGRGVNPRFLNQVESEVFFPAIKADYAKIGLCLTFAEILNQLLPFDVEDREIYLSFKTFLETLETTTGKKETNQLARRFGLFLMRHLGYPPPKFPDTDNLSGYFESIMSRKIISTEIR</sequence>
<dbReference type="InterPro" id="IPR012340">
    <property type="entry name" value="NA-bd_OB-fold"/>
</dbReference>